<name>A0AAP0B0E2_9ASPA</name>
<keyword evidence="2" id="KW-1185">Reference proteome</keyword>
<organism evidence="1 2">
    <name type="scientific">Platanthera zijinensis</name>
    <dbReference type="NCBI Taxonomy" id="2320716"/>
    <lineage>
        <taxon>Eukaryota</taxon>
        <taxon>Viridiplantae</taxon>
        <taxon>Streptophyta</taxon>
        <taxon>Embryophyta</taxon>
        <taxon>Tracheophyta</taxon>
        <taxon>Spermatophyta</taxon>
        <taxon>Magnoliopsida</taxon>
        <taxon>Liliopsida</taxon>
        <taxon>Asparagales</taxon>
        <taxon>Orchidaceae</taxon>
        <taxon>Orchidoideae</taxon>
        <taxon>Orchideae</taxon>
        <taxon>Orchidinae</taxon>
        <taxon>Platanthera</taxon>
    </lineage>
</organism>
<dbReference type="InterPro" id="IPR018788">
    <property type="entry name" value="Proteasome_assmbl_chp_3"/>
</dbReference>
<dbReference type="InterPro" id="IPR053720">
    <property type="entry name" value="Psm_Assembly_Chaperone"/>
</dbReference>
<comment type="caution">
    <text evidence="1">The sequence shown here is derived from an EMBL/GenBank/DDBJ whole genome shotgun (WGS) entry which is preliminary data.</text>
</comment>
<dbReference type="GO" id="GO:0043248">
    <property type="term" value="P:proteasome assembly"/>
    <property type="evidence" value="ECO:0007669"/>
    <property type="project" value="InterPro"/>
</dbReference>
<dbReference type="Gene3D" id="3.30.230.90">
    <property type="match status" value="1"/>
</dbReference>
<accession>A0AAP0B0E2</accession>
<evidence type="ECO:0000313" key="1">
    <source>
        <dbReference type="EMBL" id="KAK8921571.1"/>
    </source>
</evidence>
<dbReference type="Proteomes" id="UP001418222">
    <property type="component" value="Unassembled WGS sequence"/>
</dbReference>
<reference evidence="1 2" key="1">
    <citation type="journal article" date="2022" name="Nat. Plants">
        <title>Genomes of leafy and leafless Platanthera orchids illuminate the evolution of mycoheterotrophy.</title>
        <authorList>
            <person name="Li M.H."/>
            <person name="Liu K.W."/>
            <person name="Li Z."/>
            <person name="Lu H.C."/>
            <person name="Ye Q.L."/>
            <person name="Zhang D."/>
            <person name="Wang J.Y."/>
            <person name="Li Y.F."/>
            <person name="Zhong Z.M."/>
            <person name="Liu X."/>
            <person name="Yu X."/>
            <person name="Liu D.K."/>
            <person name="Tu X.D."/>
            <person name="Liu B."/>
            <person name="Hao Y."/>
            <person name="Liao X.Y."/>
            <person name="Jiang Y.T."/>
            <person name="Sun W.H."/>
            <person name="Chen J."/>
            <person name="Chen Y.Q."/>
            <person name="Ai Y."/>
            <person name="Zhai J.W."/>
            <person name="Wu S.S."/>
            <person name="Zhou Z."/>
            <person name="Hsiao Y.Y."/>
            <person name="Wu W.L."/>
            <person name="Chen Y.Y."/>
            <person name="Lin Y.F."/>
            <person name="Hsu J.L."/>
            <person name="Li C.Y."/>
            <person name="Wang Z.W."/>
            <person name="Zhao X."/>
            <person name="Zhong W.Y."/>
            <person name="Ma X.K."/>
            <person name="Ma L."/>
            <person name="Huang J."/>
            <person name="Chen G.Z."/>
            <person name="Huang M.Z."/>
            <person name="Huang L."/>
            <person name="Peng D.H."/>
            <person name="Luo Y.B."/>
            <person name="Zou S.Q."/>
            <person name="Chen S.P."/>
            <person name="Lan S."/>
            <person name="Tsai W.C."/>
            <person name="Van de Peer Y."/>
            <person name="Liu Z.J."/>
        </authorList>
    </citation>
    <scope>NUCLEOTIDE SEQUENCE [LARGE SCALE GENOMIC DNA]</scope>
    <source>
        <strain evidence="1">Lor287</strain>
    </source>
</reference>
<protein>
    <recommendedName>
        <fullName evidence="3">Proteasome assembly chaperone 3</fullName>
    </recommendedName>
</protein>
<dbReference type="PANTHER" id="PTHR31051:SF1">
    <property type="entry name" value="PROTEASOME ASSEMBLY CHAPERONE 3"/>
    <property type="match status" value="1"/>
</dbReference>
<dbReference type="AlphaFoldDB" id="A0AAP0B0E2"/>
<proteinExistence type="predicted"/>
<evidence type="ECO:0008006" key="3">
    <source>
        <dbReference type="Google" id="ProtNLM"/>
    </source>
</evidence>
<dbReference type="Pfam" id="PF10178">
    <property type="entry name" value="PAC3"/>
    <property type="match status" value="1"/>
</dbReference>
<dbReference type="PANTHER" id="PTHR31051">
    <property type="entry name" value="PROTEASOME ASSEMBLY CHAPERONE 3"/>
    <property type="match status" value="1"/>
</dbReference>
<gene>
    <name evidence="1" type="ORF">KSP39_PZI020016</name>
</gene>
<evidence type="ECO:0000313" key="2">
    <source>
        <dbReference type="Proteomes" id="UP001418222"/>
    </source>
</evidence>
<dbReference type="EMBL" id="JBBWWQ010000018">
    <property type="protein sequence ID" value="KAK8921571.1"/>
    <property type="molecule type" value="Genomic_DNA"/>
</dbReference>
<sequence length="129" mass="14360">MNTTSTSTLTTHFPVGHKKTSVVIKENKTDVIVCRYDDYFMVMVTQLGCVGTILHARKEEGILVDPTFSVSVIFGKRDEPLLVAFGRQLIEHISFCGSSRPLVLTVGLKDHSPGTLKEIISVVLENRLW</sequence>